<dbReference type="Pfam" id="PF04014">
    <property type="entry name" value="MazE_antitoxin"/>
    <property type="match status" value="1"/>
</dbReference>
<organism evidence="2 3">
    <name type="scientific">Listeria weihenstephanensis</name>
    <dbReference type="NCBI Taxonomy" id="1006155"/>
    <lineage>
        <taxon>Bacteria</taxon>
        <taxon>Bacillati</taxon>
        <taxon>Bacillota</taxon>
        <taxon>Bacilli</taxon>
        <taxon>Bacillales</taxon>
        <taxon>Listeriaceae</taxon>
        <taxon>Listeria</taxon>
    </lineage>
</organism>
<comment type="caution">
    <text evidence="2">The sequence shown here is derived from an EMBL/GenBank/DDBJ whole genome shotgun (WGS) entry which is preliminary data.</text>
</comment>
<sequence length="80" mass="9183">MTTVSIKKWGNSKAVRLPNNILNALNIHENDSLNIEVVDNQMILTKTVAELTIEDLFANYEGETFQTKLQEFEPMGDEKW</sequence>
<evidence type="ECO:0000313" key="3">
    <source>
        <dbReference type="Proteomes" id="UP000564536"/>
    </source>
</evidence>
<dbReference type="EMBL" id="JAARRL010000004">
    <property type="protein sequence ID" value="MBC1499707.1"/>
    <property type="molecule type" value="Genomic_DNA"/>
</dbReference>
<dbReference type="PANTHER" id="PTHR40516:SF1">
    <property type="entry name" value="ANTITOXIN CHPS-RELATED"/>
    <property type="match status" value="1"/>
</dbReference>
<dbReference type="GO" id="GO:0003677">
    <property type="term" value="F:DNA binding"/>
    <property type="evidence" value="ECO:0007669"/>
    <property type="project" value="UniProtKB-KW"/>
</dbReference>
<evidence type="ECO:0000313" key="2">
    <source>
        <dbReference type="EMBL" id="MBC1499707.1"/>
    </source>
</evidence>
<dbReference type="SMART" id="SM00966">
    <property type="entry name" value="SpoVT_AbrB"/>
    <property type="match status" value="1"/>
</dbReference>
<protein>
    <submittedName>
        <fullName evidence="2">AbrB/MazE/SpoVT family DNA-binding domain-containing protein</fullName>
    </submittedName>
</protein>
<dbReference type="PANTHER" id="PTHR40516">
    <property type="entry name" value="ANTITOXIN CHPS-RELATED"/>
    <property type="match status" value="1"/>
</dbReference>
<dbReference type="GO" id="GO:0097351">
    <property type="term" value="F:toxin sequestering activity"/>
    <property type="evidence" value="ECO:0007669"/>
    <property type="project" value="InterPro"/>
</dbReference>
<dbReference type="InterPro" id="IPR007159">
    <property type="entry name" value="SpoVT-AbrB_dom"/>
</dbReference>
<dbReference type="Proteomes" id="UP000564536">
    <property type="component" value="Unassembled WGS sequence"/>
</dbReference>
<reference evidence="2 3" key="1">
    <citation type="submission" date="2020-03" db="EMBL/GenBank/DDBJ databases">
        <title>Soil Listeria distribution.</title>
        <authorList>
            <person name="Liao J."/>
            <person name="Wiedmann M."/>
        </authorList>
    </citation>
    <scope>NUCLEOTIDE SEQUENCE [LARGE SCALE GENOMIC DNA]</scope>
    <source>
        <strain evidence="2 3">FSL L7-1523</strain>
    </source>
</reference>
<keyword evidence="2" id="KW-0238">DNA-binding</keyword>
<dbReference type="InterPro" id="IPR037914">
    <property type="entry name" value="SpoVT-AbrB_sf"/>
</dbReference>
<feature type="domain" description="SpoVT-AbrB" evidence="1">
    <location>
        <begin position="7"/>
        <end position="52"/>
    </location>
</feature>
<proteinExistence type="predicted"/>
<dbReference type="SUPFAM" id="SSF89447">
    <property type="entry name" value="AbrB/MazE/MraZ-like"/>
    <property type="match status" value="1"/>
</dbReference>
<dbReference type="Gene3D" id="2.10.260.10">
    <property type="match status" value="1"/>
</dbReference>
<dbReference type="InterPro" id="IPR039052">
    <property type="entry name" value="Antitox_PemI-like"/>
</dbReference>
<name>A0A841Z5G0_9LIST</name>
<accession>A0A841Z5G0</accession>
<dbReference type="AlphaFoldDB" id="A0A841Z5G0"/>
<evidence type="ECO:0000259" key="1">
    <source>
        <dbReference type="SMART" id="SM00966"/>
    </source>
</evidence>
<gene>
    <name evidence="2" type="ORF">HB943_03755</name>
</gene>